<dbReference type="Proteomes" id="UP001501490">
    <property type="component" value="Unassembled WGS sequence"/>
</dbReference>
<organism evidence="2 3">
    <name type="scientific">Microlunatus ginsengisoli</name>
    <dbReference type="NCBI Taxonomy" id="363863"/>
    <lineage>
        <taxon>Bacteria</taxon>
        <taxon>Bacillati</taxon>
        <taxon>Actinomycetota</taxon>
        <taxon>Actinomycetes</taxon>
        <taxon>Propionibacteriales</taxon>
        <taxon>Propionibacteriaceae</taxon>
        <taxon>Microlunatus</taxon>
    </lineage>
</organism>
<comment type="caution">
    <text evidence="2">The sequence shown here is derived from an EMBL/GenBank/DDBJ whole genome shotgun (WGS) entry which is preliminary data.</text>
</comment>
<dbReference type="Pfam" id="PF04480">
    <property type="entry name" value="DUF559"/>
    <property type="match status" value="1"/>
</dbReference>
<accession>A0ABP7AEP0</accession>
<name>A0ABP7AEP0_9ACTN</name>
<evidence type="ECO:0000313" key="2">
    <source>
        <dbReference type="EMBL" id="GAA3630683.1"/>
    </source>
</evidence>
<protein>
    <recommendedName>
        <fullName evidence="1">DUF559 domain-containing protein</fullName>
    </recommendedName>
</protein>
<evidence type="ECO:0000313" key="3">
    <source>
        <dbReference type="Proteomes" id="UP001501490"/>
    </source>
</evidence>
<dbReference type="InterPro" id="IPR007569">
    <property type="entry name" value="DUF559"/>
</dbReference>
<reference evidence="3" key="1">
    <citation type="journal article" date="2019" name="Int. J. Syst. Evol. Microbiol.">
        <title>The Global Catalogue of Microorganisms (GCM) 10K type strain sequencing project: providing services to taxonomists for standard genome sequencing and annotation.</title>
        <authorList>
            <consortium name="The Broad Institute Genomics Platform"/>
            <consortium name="The Broad Institute Genome Sequencing Center for Infectious Disease"/>
            <person name="Wu L."/>
            <person name="Ma J."/>
        </authorList>
    </citation>
    <scope>NUCLEOTIDE SEQUENCE [LARGE SCALE GENOMIC DNA]</scope>
    <source>
        <strain evidence="3">JCM 16929</strain>
    </source>
</reference>
<dbReference type="RefSeq" id="WP_344807211.1">
    <property type="nucleotide sequence ID" value="NZ_BAABAB010000026.1"/>
</dbReference>
<proteinExistence type="predicted"/>
<gene>
    <name evidence="2" type="ORF">GCM10022236_36510</name>
</gene>
<feature type="domain" description="DUF559" evidence="1">
    <location>
        <begin position="222"/>
        <end position="281"/>
    </location>
</feature>
<keyword evidence="3" id="KW-1185">Reference proteome</keyword>
<dbReference type="Gene3D" id="3.40.960.10">
    <property type="entry name" value="VSR Endonuclease"/>
    <property type="match status" value="1"/>
</dbReference>
<sequence>MTFDPTVPFTRAEALAAGLTPATLAGPRYRRLFHAVYVARGPIGVHQRGAGALRVCPPGAFLSHATAAALWGGVAPDTSETHVTVPPDSHRSKRQGIVAHQADGVRPVRHRGLPVSSPTRAFVEVASTSRNLIELVVLGDSLVAARRTTPGELVEAADTYTGRGAHLARRAAALVRPGVDSPTETRLRLLIVLGGLPEPEVNRIVRHDDGAWRRRFDLSYPGHRLIVEYDGRQHVDVRAQWAADLKRREELERDGWTLVVITGADLFGDPEGTLERIRRALADRGCRTPRRAPAQWYRLFAPINRAAA</sequence>
<dbReference type="InterPro" id="IPR011335">
    <property type="entry name" value="Restrct_endonuc-II-like"/>
</dbReference>
<evidence type="ECO:0000259" key="1">
    <source>
        <dbReference type="Pfam" id="PF04480"/>
    </source>
</evidence>
<dbReference type="SUPFAM" id="SSF52980">
    <property type="entry name" value="Restriction endonuclease-like"/>
    <property type="match status" value="1"/>
</dbReference>
<dbReference type="EMBL" id="BAABAB010000026">
    <property type="protein sequence ID" value="GAA3630683.1"/>
    <property type="molecule type" value="Genomic_DNA"/>
</dbReference>